<reference evidence="13 14" key="1">
    <citation type="journal article" date="2008" name="Nature">
        <title>The genome of the model beetle and pest Tribolium castaneum.</title>
        <authorList>
            <consortium name="Tribolium Genome Sequencing Consortium"/>
            <person name="Richards S."/>
            <person name="Gibbs R.A."/>
            <person name="Weinstock G.M."/>
            <person name="Brown S.J."/>
            <person name="Denell R."/>
            <person name="Beeman R.W."/>
            <person name="Gibbs R."/>
            <person name="Beeman R.W."/>
            <person name="Brown S.J."/>
            <person name="Bucher G."/>
            <person name="Friedrich M."/>
            <person name="Grimmelikhuijzen C.J."/>
            <person name="Klingler M."/>
            <person name="Lorenzen M."/>
            <person name="Richards S."/>
            <person name="Roth S."/>
            <person name="Schroder R."/>
            <person name="Tautz D."/>
            <person name="Zdobnov E.M."/>
            <person name="Muzny D."/>
            <person name="Gibbs R.A."/>
            <person name="Weinstock G.M."/>
            <person name="Attaway T."/>
            <person name="Bell S."/>
            <person name="Buhay C.J."/>
            <person name="Chandrabose M.N."/>
            <person name="Chavez D."/>
            <person name="Clerk-Blankenburg K.P."/>
            <person name="Cree A."/>
            <person name="Dao M."/>
            <person name="Davis C."/>
            <person name="Chacko J."/>
            <person name="Dinh H."/>
            <person name="Dugan-Rocha S."/>
            <person name="Fowler G."/>
            <person name="Garner T.T."/>
            <person name="Garnes J."/>
            <person name="Gnirke A."/>
            <person name="Hawes A."/>
            <person name="Hernandez J."/>
            <person name="Hines S."/>
            <person name="Holder M."/>
            <person name="Hume J."/>
            <person name="Jhangiani S.N."/>
            <person name="Joshi V."/>
            <person name="Khan Z.M."/>
            <person name="Jackson L."/>
            <person name="Kovar C."/>
            <person name="Kowis A."/>
            <person name="Lee S."/>
            <person name="Lewis L.R."/>
            <person name="Margolis J."/>
            <person name="Morgan M."/>
            <person name="Nazareth L.V."/>
            <person name="Nguyen N."/>
            <person name="Okwuonu G."/>
            <person name="Parker D."/>
            <person name="Richards S."/>
            <person name="Ruiz S.J."/>
            <person name="Santibanez J."/>
            <person name="Savard J."/>
            <person name="Scherer S.E."/>
            <person name="Schneider B."/>
            <person name="Sodergren E."/>
            <person name="Tautz D."/>
            <person name="Vattahil S."/>
            <person name="Villasana D."/>
            <person name="White C.S."/>
            <person name="Wright R."/>
            <person name="Park Y."/>
            <person name="Beeman R.W."/>
            <person name="Lord J."/>
            <person name="Oppert B."/>
            <person name="Lorenzen M."/>
            <person name="Brown S."/>
            <person name="Wang L."/>
            <person name="Savard J."/>
            <person name="Tautz D."/>
            <person name="Richards S."/>
            <person name="Weinstock G."/>
            <person name="Gibbs R.A."/>
            <person name="Liu Y."/>
            <person name="Worley K."/>
            <person name="Weinstock G."/>
            <person name="Elsik C.G."/>
            <person name="Reese J.T."/>
            <person name="Elhaik E."/>
            <person name="Landan G."/>
            <person name="Graur D."/>
            <person name="Arensburger P."/>
            <person name="Atkinson P."/>
            <person name="Beeman R.W."/>
            <person name="Beidler J."/>
            <person name="Brown S.J."/>
            <person name="Demuth J.P."/>
            <person name="Drury D.W."/>
            <person name="Du Y.Z."/>
            <person name="Fujiwara H."/>
            <person name="Lorenzen M."/>
            <person name="Maselli V."/>
            <person name="Osanai M."/>
            <person name="Park Y."/>
            <person name="Robertson H.M."/>
            <person name="Tu Z."/>
            <person name="Wang J.J."/>
            <person name="Wang S."/>
            <person name="Richards S."/>
            <person name="Song H."/>
            <person name="Zhang L."/>
            <person name="Sodergren E."/>
            <person name="Werner D."/>
            <person name="Stanke M."/>
            <person name="Morgenstern B."/>
            <person name="Solovyev V."/>
            <person name="Kosarev P."/>
            <person name="Brown G."/>
            <person name="Chen H.C."/>
            <person name="Ermolaeva O."/>
            <person name="Hlavina W."/>
            <person name="Kapustin Y."/>
            <person name="Kiryutin B."/>
            <person name="Kitts P."/>
            <person name="Maglott D."/>
            <person name="Pruitt K."/>
            <person name="Sapojnikov V."/>
            <person name="Souvorov A."/>
            <person name="Mackey A.J."/>
            <person name="Waterhouse R.M."/>
            <person name="Wyder S."/>
            <person name="Zdobnov E.M."/>
            <person name="Zdobnov E.M."/>
            <person name="Wyder S."/>
            <person name="Kriventseva E.V."/>
            <person name="Kadowaki T."/>
            <person name="Bork P."/>
            <person name="Aranda M."/>
            <person name="Bao R."/>
            <person name="Beermann A."/>
            <person name="Berns N."/>
            <person name="Bolognesi R."/>
            <person name="Bonneton F."/>
            <person name="Bopp D."/>
            <person name="Brown S.J."/>
            <person name="Bucher G."/>
            <person name="Butts T."/>
            <person name="Chaumot A."/>
            <person name="Denell R.E."/>
            <person name="Ferrier D.E."/>
            <person name="Friedrich M."/>
            <person name="Gordon C.M."/>
            <person name="Jindra M."/>
            <person name="Klingler M."/>
            <person name="Lan Q."/>
            <person name="Lattorff H.M."/>
            <person name="Laudet V."/>
            <person name="von Levetsow C."/>
            <person name="Liu Z."/>
            <person name="Lutz R."/>
            <person name="Lynch J.A."/>
            <person name="da Fonseca R.N."/>
            <person name="Posnien N."/>
            <person name="Reuter R."/>
            <person name="Roth S."/>
            <person name="Savard J."/>
            <person name="Schinko J.B."/>
            <person name="Schmitt C."/>
            <person name="Schoppmeier M."/>
            <person name="Schroder R."/>
            <person name="Shippy T.D."/>
            <person name="Simonnet F."/>
            <person name="Marques-Souza H."/>
            <person name="Tautz D."/>
            <person name="Tomoyasu Y."/>
            <person name="Trauner J."/>
            <person name="Van der Zee M."/>
            <person name="Vervoort M."/>
            <person name="Wittkopp N."/>
            <person name="Wimmer E.A."/>
            <person name="Yang X."/>
            <person name="Jones A.K."/>
            <person name="Sattelle D.B."/>
            <person name="Ebert P.R."/>
            <person name="Nelson D."/>
            <person name="Scott J.G."/>
            <person name="Beeman R.W."/>
            <person name="Muthukrishnan S."/>
            <person name="Kramer K.J."/>
            <person name="Arakane Y."/>
            <person name="Beeman R.W."/>
            <person name="Zhu Q."/>
            <person name="Hogenkamp D."/>
            <person name="Dixit R."/>
            <person name="Oppert B."/>
            <person name="Jiang H."/>
            <person name="Zou Z."/>
            <person name="Marshall J."/>
            <person name="Elpidina E."/>
            <person name="Vinokurov K."/>
            <person name="Oppert C."/>
            <person name="Zou Z."/>
            <person name="Evans J."/>
            <person name="Lu Z."/>
            <person name="Zhao P."/>
            <person name="Sumathipala N."/>
            <person name="Altincicek B."/>
            <person name="Vilcinskas A."/>
            <person name="Williams M."/>
            <person name="Hultmark D."/>
            <person name="Hetru C."/>
            <person name="Jiang H."/>
            <person name="Grimmelikhuijzen C.J."/>
            <person name="Hauser F."/>
            <person name="Cazzamali G."/>
            <person name="Williamson M."/>
            <person name="Park Y."/>
            <person name="Li B."/>
            <person name="Tanaka Y."/>
            <person name="Predel R."/>
            <person name="Neupert S."/>
            <person name="Schachtner J."/>
            <person name="Verleyen P."/>
            <person name="Raible F."/>
            <person name="Bork P."/>
            <person name="Friedrich M."/>
            <person name="Walden K.K."/>
            <person name="Robertson H.M."/>
            <person name="Angeli S."/>
            <person name="Foret S."/>
            <person name="Bucher G."/>
            <person name="Schuetz S."/>
            <person name="Maleszka R."/>
            <person name="Wimmer E.A."/>
            <person name="Beeman R.W."/>
            <person name="Lorenzen M."/>
            <person name="Tomoyasu Y."/>
            <person name="Miller S.C."/>
            <person name="Grossmann D."/>
            <person name="Bucher G."/>
        </authorList>
    </citation>
    <scope>NUCLEOTIDE SEQUENCE [LARGE SCALE GENOMIC DNA]</scope>
    <source>
        <strain evidence="13 14">Georgia GA2</strain>
    </source>
</reference>
<dbReference type="InterPro" id="IPR009057">
    <property type="entry name" value="Homeodomain-like_sf"/>
</dbReference>
<dbReference type="EMBL" id="KQ971338">
    <property type="protein sequence ID" value="KYB27997.1"/>
    <property type="molecule type" value="Genomic_DNA"/>
</dbReference>
<evidence type="ECO:0000256" key="5">
    <source>
        <dbReference type="ARBA" id="ARBA00023125"/>
    </source>
</evidence>
<dbReference type="eggNOG" id="KOG0849">
    <property type="taxonomic scope" value="Eukaryota"/>
</dbReference>
<evidence type="ECO:0000256" key="1">
    <source>
        <dbReference type="ARBA" id="ARBA00004123"/>
    </source>
</evidence>
<keyword evidence="4" id="KW-0805">Transcription regulation</keyword>
<dbReference type="FunFam" id="1.10.10.60:FF:000516">
    <property type="entry name" value="Transcription factor Toy"/>
    <property type="match status" value="1"/>
</dbReference>
<evidence type="ECO:0000256" key="9">
    <source>
        <dbReference type="PROSITE-ProRule" id="PRU00108"/>
    </source>
</evidence>
<dbReference type="CDD" id="cd00086">
    <property type="entry name" value="homeodomain"/>
    <property type="match status" value="1"/>
</dbReference>
<dbReference type="GO" id="GO:0007423">
    <property type="term" value="P:sensory organ development"/>
    <property type="evidence" value="ECO:0000318"/>
    <property type="project" value="GO_Central"/>
</dbReference>
<dbReference type="GO" id="GO:0009653">
    <property type="term" value="P:anatomical structure morphogenesis"/>
    <property type="evidence" value="ECO:0007669"/>
    <property type="project" value="UniProtKB-ARBA"/>
</dbReference>
<evidence type="ECO:0000256" key="4">
    <source>
        <dbReference type="ARBA" id="ARBA00023015"/>
    </source>
</evidence>
<name>A0A139WJJ9_TRICA</name>
<reference evidence="13 14" key="2">
    <citation type="journal article" date="2010" name="Nucleic Acids Res.">
        <title>BeetleBase in 2010: revisions to provide comprehensive genomic information for Tribolium castaneum.</title>
        <authorList>
            <person name="Kim H.S."/>
            <person name="Murphy T."/>
            <person name="Xia J."/>
            <person name="Caragea D."/>
            <person name="Park Y."/>
            <person name="Beeman R.W."/>
            <person name="Lorenzen M.D."/>
            <person name="Butcher S."/>
            <person name="Manak J.R."/>
            <person name="Brown S.J."/>
        </authorList>
    </citation>
    <scope>NUCLEOTIDE SEQUENCE [LARGE SCALE GENOMIC DNA]</scope>
    <source>
        <strain evidence="13 14">Georgia GA2</strain>
    </source>
</reference>
<evidence type="ECO:0000256" key="6">
    <source>
        <dbReference type="ARBA" id="ARBA00023155"/>
    </source>
</evidence>
<dbReference type="PANTHER" id="PTHR24329">
    <property type="entry name" value="HOMEOBOX PROTEIN ARISTALESS"/>
    <property type="match status" value="1"/>
</dbReference>
<dbReference type="STRING" id="7070.A0A139WJJ9"/>
<sequence length="355" mass="39060">MPTAAPALVTLSFGPYRQFLDGCFHRNADRDVLSYGTPTQTKREEPPPTPKGSPDCLPYTCSFNPHKQDVDVFTATISQDNYLNHIWFGFISLNQQGMKLTDLDGINSDETNSGDNSNAGSSIGPDDDQARLRLKRKLQRNRTSFTNDQIDSLEKEFERTHYPDVFARERLAAKIGLPEARIQVWFSNRRAKWRREEKLRNQRRGAPAPAEHPGPAASPPRLQGFNNTSMYSPLPPPMSIADTYSSMSSMSSFNHGGLTSSMGPSPGACLQQRESPSMGGAMSGYCMGRPPSYDLGIGYGSRPSPCSPTQPYQMNGHQYNTNGTSSTGLISPGVSVPIAVPGQADMTSQYWPRLQ</sequence>
<dbReference type="InterPro" id="IPR001356">
    <property type="entry name" value="HD"/>
</dbReference>
<feature type="region of interest" description="Disordered" evidence="11">
    <location>
        <begin position="34"/>
        <end position="55"/>
    </location>
</feature>
<dbReference type="GO" id="GO:0030154">
    <property type="term" value="P:cell differentiation"/>
    <property type="evidence" value="ECO:0007669"/>
    <property type="project" value="UniProtKB-ARBA"/>
</dbReference>
<keyword evidence="8 9" id="KW-0539">Nucleus</keyword>
<evidence type="ECO:0000256" key="7">
    <source>
        <dbReference type="ARBA" id="ARBA00023163"/>
    </source>
</evidence>
<feature type="region of interest" description="Disordered" evidence="11">
    <location>
        <begin position="255"/>
        <end position="275"/>
    </location>
</feature>
<keyword evidence="7" id="KW-0804">Transcription</keyword>
<dbReference type="GO" id="GO:0045944">
    <property type="term" value="P:positive regulation of transcription by RNA polymerase II"/>
    <property type="evidence" value="ECO:0007669"/>
    <property type="project" value="UniProtKB-ARBA"/>
</dbReference>
<feature type="region of interest" description="Disordered" evidence="11">
    <location>
        <begin position="104"/>
        <end position="128"/>
    </location>
</feature>
<dbReference type="InterPro" id="IPR050649">
    <property type="entry name" value="Paired_Homeobox_TFs"/>
</dbReference>
<evidence type="ECO:0000256" key="2">
    <source>
        <dbReference type="ARBA" id="ARBA00005733"/>
    </source>
</evidence>
<dbReference type="GO" id="GO:0005634">
    <property type="term" value="C:nucleus"/>
    <property type="evidence" value="ECO:0007669"/>
    <property type="project" value="UniProtKB-SubCell"/>
</dbReference>
<keyword evidence="3" id="KW-0217">Developmental protein</keyword>
<comment type="subcellular location">
    <subcellularLocation>
        <location evidence="1 9 10">Nucleus</location>
    </subcellularLocation>
</comment>
<keyword evidence="6 9" id="KW-0371">Homeobox</keyword>
<protein>
    <submittedName>
        <fullName evidence="13">Paired box protein Pax-6-like Protein</fullName>
    </submittedName>
</protein>
<evidence type="ECO:0000256" key="11">
    <source>
        <dbReference type="SAM" id="MobiDB-lite"/>
    </source>
</evidence>
<feature type="compositionally biased region" description="Polar residues" evidence="11">
    <location>
        <begin position="108"/>
        <end position="121"/>
    </location>
</feature>
<dbReference type="PANTHER" id="PTHR24329:SF543">
    <property type="entry name" value="FI01017P-RELATED"/>
    <property type="match status" value="1"/>
</dbReference>
<comment type="similarity">
    <text evidence="2">Belongs to the paired homeobox family.</text>
</comment>
<gene>
    <name evidence="13" type="primary">AUGUSTUS-3.0.2_32832</name>
    <name evidence="13" type="ORF">TcasGA2_TC032832</name>
</gene>
<keyword evidence="5 9" id="KW-0238">DNA-binding</keyword>
<evidence type="ECO:0000256" key="10">
    <source>
        <dbReference type="RuleBase" id="RU000682"/>
    </source>
</evidence>
<dbReference type="SMART" id="SM00389">
    <property type="entry name" value="HOX"/>
    <property type="match status" value="1"/>
</dbReference>
<evidence type="ECO:0000256" key="8">
    <source>
        <dbReference type="ARBA" id="ARBA00023242"/>
    </source>
</evidence>
<keyword evidence="14" id="KW-1185">Reference proteome</keyword>
<evidence type="ECO:0000259" key="12">
    <source>
        <dbReference type="PROSITE" id="PS50071"/>
    </source>
</evidence>
<dbReference type="Pfam" id="PF00046">
    <property type="entry name" value="Homeodomain"/>
    <property type="match status" value="1"/>
</dbReference>
<dbReference type="InParanoid" id="A0A139WJJ9"/>
<dbReference type="GO" id="GO:0000978">
    <property type="term" value="F:RNA polymerase II cis-regulatory region sequence-specific DNA binding"/>
    <property type="evidence" value="ECO:0000318"/>
    <property type="project" value="GO_Central"/>
</dbReference>
<evidence type="ECO:0000313" key="14">
    <source>
        <dbReference type="Proteomes" id="UP000007266"/>
    </source>
</evidence>
<evidence type="ECO:0000313" key="13">
    <source>
        <dbReference type="EMBL" id="KYB27997.1"/>
    </source>
</evidence>
<evidence type="ECO:0000256" key="3">
    <source>
        <dbReference type="ARBA" id="ARBA00022473"/>
    </source>
</evidence>
<feature type="DNA-binding region" description="Homeobox" evidence="9">
    <location>
        <begin position="138"/>
        <end position="197"/>
    </location>
</feature>
<dbReference type="SUPFAM" id="SSF46689">
    <property type="entry name" value="Homeodomain-like"/>
    <property type="match status" value="1"/>
</dbReference>
<feature type="region of interest" description="Disordered" evidence="11">
    <location>
        <begin position="195"/>
        <end position="234"/>
    </location>
</feature>
<dbReference type="PROSITE" id="PS00027">
    <property type="entry name" value="HOMEOBOX_1"/>
    <property type="match status" value="1"/>
</dbReference>
<organism evidence="13 14">
    <name type="scientific">Tribolium castaneum</name>
    <name type="common">Red flour beetle</name>
    <dbReference type="NCBI Taxonomy" id="7070"/>
    <lineage>
        <taxon>Eukaryota</taxon>
        <taxon>Metazoa</taxon>
        <taxon>Ecdysozoa</taxon>
        <taxon>Arthropoda</taxon>
        <taxon>Hexapoda</taxon>
        <taxon>Insecta</taxon>
        <taxon>Pterygota</taxon>
        <taxon>Neoptera</taxon>
        <taxon>Endopterygota</taxon>
        <taxon>Coleoptera</taxon>
        <taxon>Polyphaga</taxon>
        <taxon>Cucujiformia</taxon>
        <taxon>Tenebrionidae</taxon>
        <taxon>Tenebrionidae incertae sedis</taxon>
        <taxon>Tribolium</taxon>
    </lineage>
</organism>
<dbReference type="OMA" id="FSMANNS"/>
<proteinExistence type="inferred from homology"/>
<dbReference type="Gene3D" id="1.10.10.60">
    <property type="entry name" value="Homeodomain-like"/>
    <property type="match status" value="1"/>
</dbReference>
<accession>A0A139WJJ9</accession>
<dbReference type="GO" id="GO:0006357">
    <property type="term" value="P:regulation of transcription by RNA polymerase II"/>
    <property type="evidence" value="ECO:0000318"/>
    <property type="project" value="GO_Central"/>
</dbReference>
<dbReference type="AlphaFoldDB" id="A0A139WJJ9"/>
<dbReference type="InterPro" id="IPR017970">
    <property type="entry name" value="Homeobox_CS"/>
</dbReference>
<dbReference type="PROSITE" id="PS50071">
    <property type="entry name" value="HOMEOBOX_2"/>
    <property type="match status" value="1"/>
</dbReference>
<dbReference type="GO" id="GO:0007420">
    <property type="term" value="P:brain development"/>
    <property type="evidence" value="ECO:0000318"/>
    <property type="project" value="GO_Central"/>
</dbReference>
<feature type="domain" description="Homeobox" evidence="12">
    <location>
        <begin position="136"/>
        <end position="196"/>
    </location>
</feature>
<dbReference type="Proteomes" id="UP000007266">
    <property type="component" value="Linkage group 4"/>
</dbReference>
<dbReference type="GO" id="GO:0000981">
    <property type="term" value="F:DNA-binding transcription factor activity, RNA polymerase II-specific"/>
    <property type="evidence" value="ECO:0000318"/>
    <property type="project" value="GO_Central"/>
</dbReference>